<dbReference type="CDD" id="cd00156">
    <property type="entry name" value="REC"/>
    <property type="match status" value="1"/>
</dbReference>
<evidence type="ECO:0000313" key="5">
    <source>
        <dbReference type="Proteomes" id="UP000264589"/>
    </source>
</evidence>
<sequence length="123" mass="12933">MTQIMVVDDNEDVAETVSIALNEAGYAATAVHSLDDARRLLSGGNYAGAIIDVWMNEDNGLELASELAQHTPPIPFIIMSGGGPGKTLEQVTARADSIGAVAVLFKPFEDDELLTAVSTMLNG</sequence>
<name>A0A371RJM4_9PROT</name>
<feature type="domain" description="Response regulatory" evidence="3">
    <location>
        <begin position="3"/>
        <end position="121"/>
    </location>
</feature>
<evidence type="ECO:0000313" key="4">
    <source>
        <dbReference type="EMBL" id="RFB05664.1"/>
    </source>
</evidence>
<reference evidence="4 5" key="1">
    <citation type="submission" date="2018-08" db="EMBL/GenBank/DDBJ databases">
        <title>Parvularcula sp. SM1705, isolated from surface water of the South Sea China.</title>
        <authorList>
            <person name="Sun L."/>
        </authorList>
    </citation>
    <scope>NUCLEOTIDE SEQUENCE [LARGE SCALE GENOMIC DNA]</scope>
    <source>
        <strain evidence="4 5">SM1705</strain>
    </source>
</reference>
<dbReference type="EMBL" id="QUQO01000001">
    <property type="protein sequence ID" value="RFB05664.1"/>
    <property type="molecule type" value="Genomic_DNA"/>
</dbReference>
<gene>
    <name evidence="4" type="ORF">DX908_10545</name>
</gene>
<dbReference type="PROSITE" id="PS50110">
    <property type="entry name" value="RESPONSE_REGULATORY"/>
    <property type="match status" value="1"/>
</dbReference>
<accession>A0A371RJM4</accession>
<feature type="modified residue" description="4-aspartylphosphate" evidence="2">
    <location>
        <position position="52"/>
    </location>
</feature>
<comment type="caution">
    <text evidence="4">The sequence shown here is derived from an EMBL/GenBank/DDBJ whole genome shotgun (WGS) entry which is preliminary data.</text>
</comment>
<dbReference type="AlphaFoldDB" id="A0A371RJM4"/>
<dbReference type="InterPro" id="IPR001789">
    <property type="entry name" value="Sig_transdc_resp-reg_receiver"/>
</dbReference>
<dbReference type="SUPFAM" id="SSF52172">
    <property type="entry name" value="CheY-like"/>
    <property type="match status" value="1"/>
</dbReference>
<proteinExistence type="predicted"/>
<organism evidence="4 5">
    <name type="scientific">Parvularcula marina</name>
    <dbReference type="NCBI Taxonomy" id="2292771"/>
    <lineage>
        <taxon>Bacteria</taxon>
        <taxon>Pseudomonadati</taxon>
        <taxon>Pseudomonadota</taxon>
        <taxon>Alphaproteobacteria</taxon>
        <taxon>Parvularculales</taxon>
        <taxon>Parvularculaceae</taxon>
        <taxon>Parvularcula</taxon>
    </lineage>
</organism>
<protein>
    <submittedName>
        <fullName evidence="4">Response regulator</fullName>
    </submittedName>
</protein>
<dbReference type="GO" id="GO:0000160">
    <property type="term" value="P:phosphorelay signal transduction system"/>
    <property type="evidence" value="ECO:0007669"/>
    <property type="project" value="InterPro"/>
</dbReference>
<dbReference type="Proteomes" id="UP000264589">
    <property type="component" value="Unassembled WGS sequence"/>
</dbReference>
<dbReference type="InterPro" id="IPR011006">
    <property type="entry name" value="CheY-like_superfamily"/>
</dbReference>
<evidence type="ECO:0000256" key="2">
    <source>
        <dbReference type="PROSITE-ProRule" id="PRU00169"/>
    </source>
</evidence>
<dbReference type="PANTHER" id="PTHR44591:SF3">
    <property type="entry name" value="RESPONSE REGULATORY DOMAIN-CONTAINING PROTEIN"/>
    <property type="match status" value="1"/>
</dbReference>
<dbReference type="SMART" id="SM00448">
    <property type="entry name" value="REC"/>
    <property type="match status" value="1"/>
</dbReference>
<dbReference type="OrthoDB" id="9782655at2"/>
<dbReference type="InterPro" id="IPR050595">
    <property type="entry name" value="Bact_response_regulator"/>
</dbReference>
<dbReference type="PANTHER" id="PTHR44591">
    <property type="entry name" value="STRESS RESPONSE REGULATOR PROTEIN 1"/>
    <property type="match status" value="1"/>
</dbReference>
<evidence type="ECO:0000256" key="1">
    <source>
        <dbReference type="ARBA" id="ARBA00022553"/>
    </source>
</evidence>
<dbReference type="Pfam" id="PF00072">
    <property type="entry name" value="Response_reg"/>
    <property type="match status" value="1"/>
</dbReference>
<dbReference type="Gene3D" id="3.40.50.2300">
    <property type="match status" value="1"/>
</dbReference>
<dbReference type="InParanoid" id="A0A371RJM4"/>
<keyword evidence="1 2" id="KW-0597">Phosphoprotein</keyword>
<keyword evidence="5" id="KW-1185">Reference proteome</keyword>
<dbReference type="RefSeq" id="WP_116392297.1">
    <property type="nucleotide sequence ID" value="NZ_QUQO01000001.1"/>
</dbReference>
<evidence type="ECO:0000259" key="3">
    <source>
        <dbReference type="PROSITE" id="PS50110"/>
    </source>
</evidence>